<feature type="compositionally biased region" description="Basic and acidic residues" evidence="1">
    <location>
        <begin position="364"/>
        <end position="413"/>
    </location>
</feature>
<dbReference type="EMBL" id="CP108164">
    <property type="protein sequence ID" value="WTQ82509.1"/>
    <property type="molecule type" value="Genomic_DNA"/>
</dbReference>
<keyword evidence="3" id="KW-0808">Transferase</keyword>
<dbReference type="RefSeq" id="WP_405448609.1">
    <property type="nucleotide sequence ID" value="NZ_CP108164.1"/>
</dbReference>
<dbReference type="PANTHER" id="PTHR46388:SF2">
    <property type="entry name" value="NHL REPEAT-CONTAINING PROTEIN 2"/>
    <property type="match status" value="1"/>
</dbReference>
<protein>
    <submittedName>
        <fullName evidence="3">Serine/threonine protein kinase</fullName>
    </submittedName>
</protein>
<dbReference type="PANTHER" id="PTHR46388">
    <property type="entry name" value="NHL REPEAT-CONTAINING PROTEIN 2"/>
    <property type="match status" value="1"/>
</dbReference>
<sequence>MTGRATALRRPPGSPDGGGLPGTVAGNGTAGFSGDGGPAPDGQLAFPADVAVGAGAVFVADHANQRIRRIDATGTLTTIAGDGLRGFAGDGADAVRARLGFPSALAVASDGAVFVADEMNHRIRRIDPSGVIRTVVGDGSRGQGEDDGDGGPADRARLDSPCAVAVDAAGRLYVGEAGTPRVRRIDRDGVVSTVVEASGASGVSGESGAADAGEAFLPAGLAVDAADRLYIADPEGRRVLLLGSDGELRVLAGPPDGAAATAVDWGAPCAVAVDGEGSVYVADQTGHRVWRLADGAALMVAGQPDPAACEGTASAATADAAAHATLRYPCGLAVDPAGRLLVADNFHHRIAAVPLTTAPSEGTEPVRDEKPEPEPEPDREPERERSPEPEPERKPAPEPAPERKPEPGPDRGADSAPAGDGGTASAQPARLLVRQEVGLEVPRGQSELIHVRVSSGDPWAPGRVEHRFTAPTGFVFDGRVTAAYYRADRTVLPGGGPAGRVGDDGRSLVVTDEPRLNTPGHPAAALVYTLGIRALDDAEPGRYTDGRAVIAGQPEVRLKASVLGDDED</sequence>
<evidence type="ECO:0000313" key="3">
    <source>
        <dbReference type="EMBL" id="WTQ82509.1"/>
    </source>
</evidence>
<feature type="compositionally biased region" description="Gly residues" evidence="1">
    <location>
        <begin position="28"/>
        <end position="39"/>
    </location>
</feature>
<evidence type="ECO:0000259" key="2">
    <source>
        <dbReference type="Pfam" id="PF25021"/>
    </source>
</evidence>
<dbReference type="InterPro" id="IPR056822">
    <property type="entry name" value="TEN_NHL"/>
</dbReference>
<feature type="domain" description="Teneurin NHL" evidence="2">
    <location>
        <begin position="146"/>
        <end position="353"/>
    </location>
</feature>
<keyword evidence="3" id="KW-0723">Serine/threonine-protein kinase</keyword>
<feature type="region of interest" description="Disordered" evidence="1">
    <location>
        <begin position="134"/>
        <end position="157"/>
    </location>
</feature>
<feature type="region of interest" description="Disordered" evidence="1">
    <location>
        <begin position="1"/>
        <end position="41"/>
    </location>
</feature>
<dbReference type="Pfam" id="PF25021">
    <property type="entry name" value="TEN_NHL"/>
    <property type="match status" value="2"/>
</dbReference>
<feature type="region of interest" description="Disordered" evidence="1">
    <location>
        <begin position="353"/>
        <end position="425"/>
    </location>
</feature>
<reference evidence="3 4" key="1">
    <citation type="submission" date="2022-10" db="EMBL/GenBank/DDBJ databases">
        <title>The complete genomes of actinobacterial strains from the NBC collection.</title>
        <authorList>
            <person name="Joergensen T.S."/>
            <person name="Alvarez Arevalo M."/>
            <person name="Sterndorff E.B."/>
            <person name="Faurdal D."/>
            <person name="Vuksanovic O."/>
            <person name="Mourched A.-S."/>
            <person name="Charusanti P."/>
            <person name="Shaw S."/>
            <person name="Blin K."/>
            <person name="Weber T."/>
        </authorList>
    </citation>
    <scope>NUCLEOTIDE SEQUENCE [LARGE SCALE GENOMIC DNA]</scope>
    <source>
        <strain evidence="3 4">NBC_00156</strain>
    </source>
</reference>
<feature type="domain" description="Teneurin NHL" evidence="2">
    <location>
        <begin position="88"/>
        <end position="138"/>
    </location>
</feature>
<evidence type="ECO:0000256" key="1">
    <source>
        <dbReference type="SAM" id="MobiDB-lite"/>
    </source>
</evidence>
<dbReference type="GeneID" id="97282829"/>
<proteinExistence type="predicted"/>
<dbReference type="SUPFAM" id="SSF101898">
    <property type="entry name" value="NHL repeat"/>
    <property type="match status" value="1"/>
</dbReference>
<organism evidence="3 4">
    <name type="scientific">Streptomyces achromogenes</name>
    <dbReference type="NCBI Taxonomy" id="67255"/>
    <lineage>
        <taxon>Bacteria</taxon>
        <taxon>Bacillati</taxon>
        <taxon>Actinomycetota</taxon>
        <taxon>Actinomycetes</taxon>
        <taxon>Kitasatosporales</taxon>
        <taxon>Streptomycetaceae</taxon>
        <taxon>Streptomyces</taxon>
    </lineage>
</organism>
<dbReference type="Gene3D" id="2.120.10.30">
    <property type="entry name" value="TolB, C-terminal domain"/>
    <property type="match status" value="3"/>
</dbReference>
<keyword evidence="3" id="KW-0418">Kinase</keyword>
<dbReference type="InterPro" id="IPR011042">
    <property type="entry name" value="6-blade_b-propeller_TolB-like"/>
</dbReference>
<dbReference type="Proteomes" id="UP001622557">
    <property type="component" value="Chromosome"/>
</dbReference>
<evidence type="ECO:0000313" key="4">
    <source>
        <dbReference type="Proteomes" id="UP001622557"/>
    </source>
</evidence>
<dbReference type="GO" id="GO:0004674">
    <property type="term" value="F:protein serine/threonine kinase activity"/>
    <property type="evidence" value="ECO:0007669"/>
    <property type="project" value="UniProtKB-KW"/>
</dbReference>
<accession>A0ABZ1KT63</accession>
<name>A0ABZ1KT63_STRAH</name>
<keyword evidence="4" id="KW-1185">Reference proteome</keyword>
<gene>
    <name evidence="3" type="ORF">OG350_20365</name>
</gene>